<keyword evidence="4" id="KW-0963">Cytoplasm</keyword>
<evidence type="ECO:0000256" key="10">
    <source>
        <dbReference type="ARBA" id="ARBA00026068"/>
    </source>
</evidence>
<dbReference type="GO" id="GO:0030428">
    <property type="term" value="C:cell septum"/>
    <property type="evidence" value="ECO:0007669"/>
    <property type="project" value="TreeGrafter"/>
</dbReference>
<evidence type="ECO:0000256" key="1">
    <source>
        <dbReference type="ARBA" id="ARBA00004496"/>
    </source>
</evidence>
<evidence type="ECO:0000256" key="3">
    <source>
        <dbReference type="ARBA" id="ARBA00015195"/>
    </source>
</evidence>
<dbReference type="Gene3D" id="1.20.5.50">
    <property type="match status" value="1"/>
</dbReference>
<evidence type="ECO:0000313" key="13">
    <source>
        <dbReference type="Proteomes" id="UP000028302"/>
    </source>
</evidence>
<evidence type="ECO:0000256" key="9">
    <source>
        <dbReference type="ARBA" id="ARBA00024910"/>
    </source>
</evidence>
<dbReference type="SUPFAM" id="SSF102829">
    <property type="entry name" value="Cell division protein ZapA-like"/>
    <property type="match status" value="1"/>
</dbReference>
<evidence type="ECO:0000256" key="4">
    <source>
        <dbReference type="ARBA" id="ARBA00022490"/>
    </source>
</evidence>
<accession>A0A084IKY3</accession>
<dbReference type="PANTHER" id="PTHR34981:SF1">
    <property type="entry name" value="CELL DIVISION PROTEIN ZAPA"/>
    <property type="match status" value="1"/>
</dbReference>
<dbReference type="GO" id="GO:0005829">
    <property type="term" value="C:cytosol"/>
    <property type="evidence" value="ECO:0007669"/>
    <property type="project" value="TreeGrafter"/>
</dbReference>
<dbReference type="InterPro" id="IPR042233">
    <property type="entry name" value="Cell_div_ZapA_N"/>
</dbReference>
<dbReference type="PANTHER" id="PTHR34981">
    <property type="entry name" value="CELL DIVISION PROTEIN ZAPA"/>
    <property type="match status" value="1"/>
</dbReference>
<dbReference type="EMBL" id="APNK01000013">
    <property type="protein sequence ID" value="KEZ77367.1"/>
    <property type="molecule type" value="Genomic_DNA"/>
</dbReference>
<dbReference type="InterPro" id="IPR036192">
    <property type="entry name" value="Cell_div_ZapA-like_sf"/>
</dbReference>
<evidence type="ECO:0000256" key="2">
    <source>
        <dbReference type="ARBA" id="ARBA00010074"/>
    </source>
</evidence>
<gene>
    <name evidence="12" type="ORF">C41B8_10073</name>
</gene>
<evidence type="ECO:0000256" key="11">
    <source>
        <dbReference type="ARBA" id="ARBA00033158"/>
    </source>
</evidence>
<dbReference type="GO" id="GO:0043093">
    <property type="term" value="P:FtsZ-dependent cytokinesis"/>
    <property type="evidence" value="ECO:0007669"/>
    <property type="project" value="TreeGrafter"/>
</dbReference>
<name>A0A084IKY3_SALHC</name>
<evidence type="ECO:0000256" key="8">
    <source>
        <dbReference type="ARBA" id="ARBA00023306"/>
    </source>
</evidence>
<comment type="function">
    <text evidence="9">Activator of cell division through the inhibition of FtsZ GTPase activity, therefore promoting FtsZ assembly into bundles of protofilaments necessary for the formation of the division Z ring. It is recruited early at mid-cell but it is not essential for cell division.</text>
</comment>
<dbReference type="GO" id="GO:0000921">
    <property type="term" value="P:septin ring assembly"/>
    <property type="evidence" value="ECO:0007669"/>
    <property type="project" value="TreeGrafter"/>
</dbReference>
<sequence>MARADIMGTDKTQTALTVRILGRDYSVACPEGEREALLRSAEHLSKRMSAIQRQGKTLGTERIAIMAALNIARDLLDLQRDLERREAGLAGSDEEMTERLSQLQLRIESALDSSG</sequence>
<organism evidence="12 13">
    <name type="scientific">Salinisphaera hydrothermalis (strain C41B8)</name>
    <dbReference type="NCBI Taxonomy" id="1304275"/>
    <lineage>
        <taxon>Bacteria</taxon>
        <taxon>Pseudomonadati</taxon>
        <taxon>Pseudomonadota</taxon>
        <taxon>Gammaproteobacteria</taxon>
        <taxon>Salinisphaerales</taxon>
        <taxon>Salinisphaeraceae</taxon>
        <taxon>Salinisphaera</taxon>
    </lineage>
</organism>
<dbReference type="AlphaFoldDB" id="A0A084IKY3"/>
<dbReference type="STRING" id="1304275.C41B8_10073"/>
<evidence type="ECO:0000256" key="6">
    <source>
        <dbReference type="ARBA" id="ARBA00023054"/>
    </source>
</evidence>
<keyword evidence="5" id="KW-0132">Cell division</keyword>
<dbReference type="Pfam" id="PF05164">
    <property type="entry name" value="ZapA"/>
    <property type="match status" value="1"/>
</dbReference>
<comment type="similarity">
    <text evidence="2">Belongs to the ZapA family. Type 1 subfamily.</text>
</comment>
<evidence type="ECO:0000256" key="7">
    <source>
        <dbReference type="ARBA" id="ARBA00023210"/>
    </source>
</evidence>
<keyword evidence="13" id="KW-1185">Reference proteome</keyword>
<dbReference type="eggNOG" id="COG3027">
    <property type="taxonomic scope" value="Bacteria"/>
</dbReference>
<proteinExistence type="inferred from homology"/>
<evidence type="ECO:0000256" key="5">
    <source>
        <dbReference type="ARBA" id="ARBA00022618"/>
    </source>
</evidence>
<keyword evidence="8" id="KW-0131">Cell cycle</keyword>
<dbReference type="GO" id="GO:0032153">
    <property type="term" value="C:cell division site"/>
    <property type="evidence" value="ECO:0007669"/>
    <property type="project" value="TreeGrafter"/>
</dbReference>
<dbReference type="Proteomes" id="UP000028302">
    <property type="component" value="Unassembled WGS sequence"/>
</dbReference>
<evidence type="ECO:0000313" key="12">
    <source>
        <dbReference type="EMBL" id="KEZ77367.1"/>
    </source>
</evidence>
<keyword evidence="7" id="KW-0717">Septation</keyword>
<comment type="subcellular location">
    <subcellularLocation>
        <location evidence="1">Cytoplasm</location>
    </subcellularLocation>
</comment>
<dbReference type="Gene3D" id="3.30.160.880">
    <property type="entry name" value="Cell division protein ZapA protomer, N-terminal domain"/>
    <property type="match status" value="1"/>
</dbReference>
<protein>
    <recommendedName>
        <fullName evidence="3">Cell division protein ZapA</fullName>
    </recommendedName>
    <alternativeName>
        <fullName evidence="11">Z ring-associated protein ZapA</fullName>
    </alternativeName>
</protein>
<reference evidence="12 13" key="1">
    <citation type="submission" date="2013-03" db="EMBL/GenBank/DDBJ databases">
        <title>Salinisphaera hydrothermalis C41B8 Genome Sequencing.</title>
        <authorList>
            <person name="Li C."/>
            <person name="Lai Q."/>
            <person name="Shao Z."/>
        </authorList>
    </citation>
    <scope>NUCLEOTIDE SEQUENCE [LARGE SCALE GENOMIC DNA]</scope>
    <source>
        <strain evidence="12 13">C41B8</strain>
    </source>
</reference>
<dbReference type="GO" id="GO:0000917">
    <property type="term" value="P:division septum assembly"/>
    <property type="evidence" value="ECO:0007669"/>
    <property type="project" value="UniProtKB-KW"/>
</dbReference>
<comment type="caution">
    <text evidence="12">The sequence shown here is derived from an EMBL/GenBank/DDBJ whole genome shotgun (WGS) entry which is preliminary data.</text>
</comment>
<keyword evidence="6" id="KW-0175">Coiled coil</keyword>
<comment type="subunit">
    <text evidence="10">Homodimer. Interacts with FtsZ.</text>
</comment>
<dbReference type="InterPro" id="IPR007838">
    <property type="entry name" value="Cell_div_ZapA-like"/>
</dbReference>